<feature type="DNA-binding region" description="OmpR/PhoB-type" evidence="7">
    <location>
        <begin position="125"/>
        <end position="221"/>
    </location>
</feature>
<dbReference type="Pfam" id="PF00486">
    <property type="entry name" value="Trans_reg_C"/>
    <property type="match status" value="1"/>
</dbReference>
<dbReference type="InterPro" id="IPR036388">
    <property type="entry name" value="WH-like_DNA-bd_sf"/>
</dbReference>
<sequence length="231" mass="26179">MRILLIEDDPDLAHWLSKALHKNAGFNVEWVNDGLLAYKQLHLEEFDAIVLDLGIPSLDGYSLLNKLRTEDNHTPILVLTARDSLATRVNTLDSGADDFLPKPFMMEELIARLSALIRRSRGKDKPSMSCGSLRYDTSSKCFFLASIPLSLTPRESEVLRILLQKSGEPINKQFILDRLTNIDEHFNLDAIEVIIHRLRKKLHQSDIQITTLRGIGYCLEPVTPPLSNQQP</sequence>
<dbReference type="Pfam" id="PF00072">
    <property type="entry name" value="Response_reg"/>
    <property type="match status" value="1"/>
</dbReference>
<evidence type="ECO:0000256" key="3">
    <source>
        <dbReference type="ARBA" id="ARBA00023015"/>
    </source>
</evidence>
<evidence type="ECO:0000256" key="2">
    <source>
        <dbReference type="ARBA" id="ARBA00023012"/>
    </source>
</evidence>
<dbReference type="GO" id="GO:0005829">
    <property type="term" value="C:cytosol"/>
    <property type="evidence" value="ECO:0007669"/>
    <property type="project" value="TreeGrafter"/>
</dbReference>
<dbReference type="GO" id="GO:0006355">
    <property type="term" value="P:regulation of DNA-templated transcription"/>
    <property type="evidence" value="ECO:0007669"/>
    <property type="project" value="InterPro"/>
</dbReference>
<dbReference type="Proteomes" id="UP000477651">
    <property type="component" value="Unassembled WGS sequence"/>
</dbReference>
<dbReference type="PROSITE" id="PS50110">
    <property type="entry name" value="RESPONSE_REGULATORY"/>
    <property type="match status" value="1"/>
</dbReference>
<keyword evidence="2" id="KW-0902">Two-component regulatory system</keyword>
<evidence type="ECO:0000313" key="11">
    <source>
        <dbReference type="Proteomes" id="UP000477651"/>
    </source>
</evidence>
<feature type="domain" description="OmpR/PhoB-type" evidence="9">
    <location>
        <begin position="125"/>
        <end position="221"/>
    </location>
</feature>
<dbReference type="InterPro" id="IPR011006">
    <property type="entry name" value="CheY-like_superfamily"/>
</dbReference>
<dbReference type="GO" id="GO:0032993">
    <property type="term" value="C:protein-DNA complex"/>
    <property type="evidence" value="ECO:0007669"/>
    <property type="project" value="TreeGrafter"/>
</dbReference>
<evidence type="ECO:0000259" key="8">
    <source>
        <dbReference type="PROSITE" id="PS50110"/>
    </source>
</evidence>
<dbReference type="InterPro" id="IPR001867">
    <property type="entry name" value="OmpR/PhoB-type_DNA-bd"/>
</dbReference>
<evidence type="ECO:0000259" key="9">
    <source>
        <dbReference type="PROSITE" id="PS51755"/>
    </source>
</evidence>
<name>A0A6L9Y6V3_9BURK</name>
<dbReference type="PROSITE" id="PS51755">
    <property type="entry name" value="OMPR_PHOB"/>
    <property type="match status" value="1"/>
</dbReference>
<dbReference type="GO" id="GO:0000976">
    <property type="term" value="F:transcription cis-regulatory region binding"/>
    <property type="evidence" value="ECO:0007669"/>
    <property type="project" value="TreeGrafter"/>
</dbReference>
<dbReference type="InterPro" id="IPR001789">
    <property type="entry name" value="Sig_transdc_resp-reg_receiver"/>
</dbReference>
<dbReference type="Gene3D" id="3.40.50.2300">
    <property type="match status" value="1"/>
</dbReference>
<dbReference type="SUPFAM" id="SSF52172">
    <property type="entry name" value="CheY-like"/>
    <property type="match status" value="1"/>
</dbReference>
<feature type="domain" description="Response regulatory" evidence="8">
    <location>
        <begin position="2"/>
        <end position="117"/>
    </location>
</feature>
<feature type="modified residue" description="4-aspartylphosphate" evidence="6">
    <location>
        <position position="52"/>
    </location>
</feature>
<keyword evidence="3" id="KW-0805">Transcription regulation</keyword>
<dbReference type="PANTHER" id="PTHR48111:SF67">
    <property type="entry name" value="TRANSCRIPTIONAL REGULATORY PROTEIN TCTD"/>
    <property type="match status" value="1"/>
</dbReference>
<evidence type="ECO:0000256" key="7">
    <source>
        <dbReference type="PROSITE-ProRule" id="PRU01091"/>
    </source>
</evidence>
<dbReference type="CDD" id="cd17624">
    <property type="entry name" value="REC_OmpR_PmrA-like"/>
    <property type="match status" value="1"/>
</dbReference>
<dbReference type="SMART" id="SM00862">
    <property type="entry name" value="Trans_reg_C"/>
    <property type="match status" value="1"/>
</dbReference>
<comment type="caution">
    <text evidence="10">The sequence shown here is derived from an EMBL/GenBank/DDBJ whole genome shotgun (WGS) entry which is preliminary data.</text>
</comment>
<organism evidence="10 11">
    <name type="scientific">Pelistega ratti</name>
    <dbReference type="NCBI Taxonomy" id="2652177"/>
    <lineage>
        <taxon>Bacteria</taxon>
        <taxon>Pseudomonadati</taxon>
        <taxon>Pseudomonadota</taxon>
        <taxon>Betaproteobacteria</taxon>
        <taxon>Burkholderiales</taxon>
        <taxon>Alcaligenaceae</taxon>
        <taxon>Pelistega</taxon>
    </lineage>
</organism>
<dbReference type="GO" id="GO:0000156">
    <property type="term" value="F:phosphorelay response regulator activity"/>
    <property type="evidence" value="ECO:0007669"/>
    <property type="project" value="TreeGrafter"/>
</dbReference>
<dbReference type="AlphaFoldDB" id="A0A6L9Y6V3"/>
<evidence type="ECO:0000256" key="5">
    <source>
        <dbReference type="ARBA" id="ARBA00023163"/>
    </source>
</evidence>
<dbReference type="FunFam" id="3.40.50.2300:FF:000002">
    <property type="entry name" value="DNA-binding response regulator PhoP"/>
    <property type="match status" value="1"/>
</dbReference>
<evidence type="ECO:0000256" key="6">
    <source>
        <dbReference type="PROSITE-ProRule" id="PRU00169"/>
    </source>
</evidence>
<accession>A0A6L9Y6V3</accession>
<dbReference type="Gene3D" id="1.10.10.10">
    <property type="entry name" value="Winged helix-like DNA-binding domain superfamily/Winged helix DNA-binding domain"/>
    <property type="match status" value="1"/>
</dbReference>
<keyword evidence="1 6" id="KW-0597">Phosphoprotein</keyword>
<dbReference type="CDD" id="cd00383">
    <property type="entry name" value="trans_reg_C"/>
    <property type="match status" value="1"/>
</dbReference>
<reference evidence="10 11" key="1">
    <citation type="submission" date="2020-02" db="EMBL/GenBank/DDBJ databases">
        <title>Pelistega sp. NLN82 were isolated from wild rodents of the Hainan Island.</title>
        <authorList>
            <person name="Niu N."/>
            <person name="Zhou J."/>
        </authorList>
    </citation>
    <scope>NUCLEOTIDE SEQUENCE [LARGE SCALE GENOMIC DNA]</scope>
    <source>
        <strain evidence="10 11">NLN82</strain>
    </source>
</reference>
<dbReference type="SMART" id="SM00448">
    <property type="entry name" value="REC"/>
    <property type="match status" value="1"/>
</dbReference>
<evidence type="ECO:0000256" key="1">
    <source>
        <dbReference type="ARBA" id="ARBA00022553"/>
    </source>
</evidence>
<keyword evidence="4 7" id="KW-0238">DNA-binding</keyword>
<dbReference type="EMBL" id="JAAGYR010000013">
    <property type="protein sequence ID" value="NEN76149.1"/>
    <property type="molecule type" value="Genomic_DNA"/>
</dbReference>
<gene>
    <name evidence="10" type="ORF">F9B74_07420</name>
</gene>
<evidence type="ECO:0000256" key="4">
    <source>
        <dbReference type="ARBA" id="ARBA00023125"/>
    </source>
</evidence>
<keyword evidence="5" id="KW-0804">Transcription</keyword>
<protein>
    <submittedName>
        <fullName evidence="10">Response regulator</fullName>
    </submittedName>
</protein>
<proteinExistence type="predicted"/>
<dbReference type="RefSeq" id="WP_159991096.1">
    <property type="nucleotide sequence ID" value="NZ_CP047165.1"/>
</dbReference>
<evidence type="ECO:0000313" key="10">
    <source>
        <dbReference type="EMBL" id="NEN76149.1"/>
    </source>
</evidence>
<keyword evidence="11" id="KW-1185">Reference proteome</keyword>
<dbReference type="InterPro" id="IPR039420">
    <property type="entry name" value="WalR-like"/>
</dbReference>
<dbReference type="PANTHER" id="PTHR48111">
    <property type="entry name" value="REGULATOR OF RPOS"/>
    <property type="match status" value="1"/>
</dbReference>